<organism evidence="3 6">
    <name type="scientific">Didymodactylos carnosus</name>
    <dbReference type="NCBI Taxonomy" id="1234261"/>
    <lineage>
        <taxon>Eukaryota</taxon>
        <taxon>Metazoa</taxon>
        <taxon>Spiralia</taxon>
        <taxon>Gnathifera</taxon>
        <taxon>Rotifera</taxon>
        <taxon>Eurotatoria</taxon>
        <taxon>Bdelloidea</taxon>
        <taxon>Philodinida</taxon>
        <taxon>Philodinidae</taxon>
        <taxon>Didymodactylos</taxon>
    </lineage>
</organism>
<dbReference type="InterPro" id="IPR029068">
    <property type="entry name" value="Glyas_Bleomycin-R_OHBP_Dase"/>
</dbReference>
<dbReference type="EMBL" id="CAJNOQ010003211">
    <property type="protein sequence ID" value="CAF1001011.1"/>
    <property type="molecule type" value="Genomic_DNA"/>
</dbReference>
<dbReference type="PANTHER" id="PTHR33990">
    <property type="entry name" value="PROTEIN YJDN-RELATED"/>
    <property type="match status" value="1"/>
</dbReference>
<reference evidence="3" key="1">
    <citation type="submission" date="2021-02" db="EMBL/GenBank/DDBJ databases">
        <authorList>
            <person name="Nowell W R."/>
        </authorList>
    </citation>
    <scope>NUCLEOTIDE SEQUENCE</scope>
</reference>
<dbReference type="EMBL" id="CAJNOK010001791">
    <property type="protein sequence ID" value="CAF0830074.1"/>
    <property type="molecule type" value="Genomic_DNA"/>
</dbReference>
<dbReference type="Proteomes" id="UP000677228">
    <property type="component" value="Unassembled WGS sequence"/>
</dbReference>
<evidence type="ECO:0000313" key="3">
    <source>
        <dbReference type="EMBL" id="CAF1001011.1"/>
    </source>
</evidence>
<dbReference type="CDD" id="cd06588">
    <property type="entry name" value="PhnB_like"/>
    <property type="match status" value="1"/>
</dbReference>
<sequence length="151" mass="17315">MKEGSSPRKRVIFLIRLHTKISKQHKLHIEAVNFYKDTISAQIESIQRYGDVKKDNESDKNRIVHAVMNIHGTKLMCSDACAEKNLIIGNNFSLSLDFKNVEDMQRTFDGLSTNGGKITMPIQDTFWNATFGMCTDKYGVNWMFNHNKPKS</sequence>
<dbReference type="Gene3D" id="3.10.180.10">
    <property type="entry name" value="2,3-Dihydroxybiphenyl 1,2-Dioxygenase, domain 1"/>
    <property type="match status" value="1"/>
</dbReference>
<proteinExistence type="predicted"/>
<feature type="domain" description="PhnB-like" evidence="1">
    <location>
        <begin position="30"/>
        <end position="142"/>
    </location>
</feature>
<evidence type="ECO:0000313" key="5">
    <source>
        <dbReference type="EMBL" id="CAF3772470.1"/>
    </source>
</evidence>
<gene>
    <name evidence="3" type="ORF">GPM918_LOCUS13758</name>
    <name evidence="2" type="ORF">OVA965_LOCUS6097</name>
    <name evidence="5" type="ORF">SRO942_LOCUS13758</name>
    <name evidence="4" type="ORF">TMI583_LOCUS6093</name>
</gene>
<dbReference type="InterPro" id="IPR028973">
    <property type="entry name" value="PhnB-like"/>
</dbReference>
<dbReference type="PANTHER" id="PTHR33990:SF1">
    <property type="entry name" value="PROTEIN YJDN"/>
    <property type="match status" value="1"/>
</dbReference>
<evidence type="ECO:0000313" key="6">
    <source>
        <dbReference type="Proteomes" id="UP000663829"/>
    </source>
</evidence>
<dbReference type="Pfam" id="PF06983">
    <property type="entry name" value="3-dmu-9_3-mt"/>
    <property type="match status" value="1"/>
</dbReference>
<dbReference type="OrthoDB" id="10312565at2759"/>
<accession>A0A814GU31</accession>
<protein>
    <recommendedName>
        <fullName evidence="1">PhnB-like domain-containing protein</fullName>
    </recommendedName>
</protein>
<name>A0A814GU31_9BILA</name>
<dbReference type="AlphaFoldDB" id="A0A814GU31"/>
<dbReference type="EMBL" id="CAJOBC010003211">
    <property type="protein sequence ID" value="CAF3772470.1"/>
    <property type="molecule type" value="Genomic_DNA"/>
</dbReference>
<evidence type="ECO:0000313" key="4">
    <source>
        <dbReference type="EMBL" id="CAF3614567.1"/>
    </source>
</evidence>
<keyword evidence="6" id="KW-1185">Reference proteome</keyword>
<dbReference type="SUPFAM" id="SSF54593">
    <property type="entry name" value="Glyoxalase/Bleomycin resistance protein/Dihydroxybiphenyl dioxygenase"/>
    <property type="match status" value="1"/>
</dbReference>
<comment type="caution">
    <text evidence="3">The sequence shown here is derived from an EMBL/GenBank/DDBJ whole genome shotgun (WGS) entry which is preliminary data.</text>
</comment>
<dbReference type="Proteomes" id="UP000682733">
    <property type="component" value="Unassembled WGS sequence"/>
</dbReference>
<dbReference type="Proteomes" id="UP000663829">
    <property type="component" value="Unassembled WGS sequence"/>
</dbReference>
<dbReference type="Proteomes" id="UP000681722">
    <property type="component" value="Unassembled WGS sequence"/>
</dbReference>
<evidence type="ECO:0000313" key="2">
    <source>
        <dbReference type="EMBL" id="CAF0830074.1"/>
    </source>
</evidence>
<evidence type="ECO:0000259" key="1">
    <source>
        <dbReference type="Pfam" id="PF06983"/>
    </source>
</evidence>
<dbReference type="EMBL" id="CAJOBA010001791">
    <property type="protein sequence ID" value="CAF3614567.1"/>
    <property type="molecule type" value="Genomic_DNA"/>
</dbReference>